<name>A0A2Z4GFD1_9BACT</name>
<accession>A0A2Z4GFD1</accession>
<dbReference type="OrthoDB" id="9790390at2"/>
<evidence type="ECO:0000256" key="1">
    <source>
        <dbReference type="ARBA" id="ARBA00008987"/>
    </source>
</evidence>
<dbReference type="InterPro" id="IPR017937">
    <property type="entry name" value="Thioredoxin_CS"/>
</dbReference>
<dbReference type="Proteomes" id="UP000249873">
    <property type="component" value="Chromosome"/>
</dbReference>
<dbReference type="FunFam" id="3.40.30.10:FF:000001">
    <property type="entry name" value="Thioredoxin"/>
    <property type="match status" value="1"/>
</dbReference>
<evidence type="ECO:0000256" key="4">
    <source>
        <dbReference type="ARBA" id="ARBA00023157"/>
    </source>
</evidence>
<feature type="active site" description="Nucleophile" evidence="7">
    <location>
        <position position="24"/>
    </location>
</feature>
<dbReference type="AlphaFoldDB" id="A0A2Z4GFD1"/>
<gene>
    <name evidence="10" type="primary">trxA</name>
    <name evidence="10" type="ORF">DJ013_16925</name>
</gene>
<dbReference type="PANTHER" id="PTHR45663">
    <property type="entry name" value="GEO12009P1"/>
    <property type="match status" value="1"/>
</dbReference>
<feature type="site" description="Contributes to redox potential value" evidence="7">
    <location>
        <position position="26"/>
    </location>
</feature>
<dbReference type="Gene3D" id="3.40.30.10">
    <property type="entry name" value="Glutaredoxin"/>
    <property type="match status" value="1"/>
</dbReference>
<dbReference type="NCBIfam" id="TIGR01068">
    <property type="entry name" value="thioredoxin"/>
    <property type="match status" value="1"/>
</dbReference>
<dbReference type="InterPro" id="IPR036249">
    <property type="entry name" value="Thioredoxin-like_sf"/>
</dbReference>
<dbReference type="InterPro" id="IPR013766">
    <property type="entry name" value="Thioredoxin_domain"/>
</dbReference>
<evidence type="ECO:0000313" key="10">
    <source>
        <dbReference type="EMBL" id="AWV99764.1"/>
    </source>
</evidence>
<dbReference type="GO" id="GO:0045454">
    <property type="term" value="P:cell redox homeostasis"/>
    <property type="evidence" value="ECO:0007669"/>
    <property type="project" value="TreeGrafter"/>
</dbReference>
<dbReference type="RefSeq" id="WP_111373132.1">
    <property type="nucleotide sequence ID" value="NZ_CP029480.1"/>
</dbReference>
<dbReference type="Pfam" id="PF00085">
    <property type="entry name" value="Thioredoxin"/>
    <property type="match status" value="1"/>
</dbReference>
<organism evidence="10 11">
    <name type="scientific">Arcticibacterium luteifluviistationis</name>
    <dbReference type="NCBI Taxonomy" id="1784714"/>
    <lineage>
        <taxon>Bacteria</taxon>
        <taxon>Pseudomonadati</taxon>
        <taxon>Bacteroidota</taxon>
        <taxon>Cytophagia</taxon>
        <taxon>Cytophagales</taxon>
        <taxon>Leadbetterellaceae</taxon>
        <taxon>Arcticibacterium</taxon>
    </lineage>
</organism>
<reference evidence="10 11" key="1">
    <citation type="submission" date="2018-05" db="EMBL/GenBank/DDBJ databases">
        <title>Complete genome sequence of Arcticibacterium luteifluviistationis SM1504T, a cytophagaceae bacterium isolated from Arctic surface seawater.</title>
        <authorList>
            <person name="Li Y."/>
            <person name="Qin Q.-L."/>
        </authorList>
    </citation>
    <scope>NUCLEOTIDE SEQUENCE [LARGE SCALE GENOMIC DNA]</scope>
    <source>
        <strain evidence="10 11">SM1504</strain>
    </source>
</reference>
<proteinExistence type="inferred from homology"/>
<keyword evidence="11" id="KW-1185">Reference proteome</keyword>
<evidence type="ECO:0000313" key="11">
    <source>
        <dbReference type="Proteomes" id="UP000249873"/>
    </source>
</evidence>
<dbReference type="GO" id="GO:0015035">
    <property type="term" value="F:protein-disulfide reductase activity"/>
    <property type="evidence" value="ECO:0007669"/>
    <property type="project" value="UniProtKB-UniRule"/>
</dbReference>
<dbReference type="PROSITE" id="PS51352">
    <property type="entry name" value="THIOREDOXIN_2"/>
    <property type="match status" value="1"/>
</dbReference>
<sequence>MNGAFEELINSETPVLIDFFATWCAPCKAMSPALQQLANEMGEKVKIVKIDIDKNHALQRKYKVTGVPTVMIFKNRKQLFRQTGVMMLPQLKKAVQPHL</sequence>
<dbReference type="InterPro" id="IPR005746">
    <property type="entry name" value="Thioredoxin"/>
</dbReference>
<keyword evidence="3" id="KW-0249">Electron transport</keyword>
<feature type="active site" description="Nucleophile" evidence="7">
    <location>
        <position position="27"/>
    </location>
</feature>
<dbReference type="EMBL" id="CP029480">
    <property type="protein sequence ID" value="AWV99764.1"/>
    <property type="molecule type" value="Genomic_DNA"/>
</dbReference>
<dbReference type="CDD" id="cd02947">
    <property type="entry name" value="TRX_family"/>
    <property type="match status" value="1"/>
</dbReference>
<protein>
    <recommendedName>
        <fullName evidence="6">Thioredoxin</fullName>
    </recommendedName>
</protein>
<evidence type="ECO:0000256" key="5">
    <source>
        <dbReference type="ARBA" id="ARBA00023284"/>
    </source>
</evidence>
<feature type="disulfide bond" description="Redox-active" evidence="8">
    <location>
        <begin position="24"/>
        <end position="27"/>
    </location>
</feature>
<dbReference type="PRINTS" id="PR00421">
    <property type="entry name" value="THIOREDOXIN"/>
</dbReference>
<keyword evidence="2" id="KW-0813">Transport</keyword>
<evidence type="ECO:0000259" key="9">
    <source>
        <dbReference type="PROSITE" id="PS51352"/>
    </source>
</evidence>
<evidence type="ECO:0000256" key="3">
    <source>
        <dbReference type="ARBA" id="ARBA00022982"/>
    </source>
</evidence>
<feature type="domain" description="Thioredoxin" evidence="9">
    <location>
        <begin position="1"/>
        <end position="99"/>
    </location>
</feature>
<evidence type="ECO:0000256" key="6">
    <source>
        <dbReference type="NCBIfam" id="TIGR01068"/>
    </source>
</evidence>
<evidence type="ECO:0000256" key="7">
    <source>
        <dbReference type="PIRSR" id="PIRSR000077-1"/>
    </source>
</evidence>
<keyword evidence="5 8" id="KW-0676">Redox-active center</keyword>
<dbReference type="KEGG" id="als:DJ013_16925"/>
<keyword evidence="4 8" id="KW-1015">Disulfide bond</keyword>
<dbReference type="GO" id="GO:0005829">
    <property type="term" value="C:cytosol"/>
    <property type="evidence" value="ECO:0007669"/>
    <property type="project" value="TreeGrafter"/>
</dbReference>
<dbReference type="PIRSF" id="PIRSF000077">
    <property type="entry name" value="Thioredoxin"/>
    <property type="match status" value="1"/>
</dbReference>
<dbReference type="PANTHER" id="PTHR45663:SF11">
    <property type="entry name" value="GEO12009P1"/>
    <property type="match status" value="1"/>
</dbReference>
<comment type="similarity">
    <text evidence="1">Belongs to the thioredoxin family.</text>
</comment>
<feature type="site" description="Deprotonates C-terminal active site Cys" evidence="7">
    <location>
        <position position="18"/>
    </location>
</feature>
<evidence type="ECO:0000256" key="2">
    <source>
        <dbReference type="ARBA" id="ARBA00022448"/>
    </source>
</evidence>
<dbReference type="PROSITE" id="PS00194">
    <property type="entry name" value="THIOREDOXIN_1"/>
    <property type="match status" value="1"/>
</dbReference>
<evidence type="ECO:0000256" key="8">
    <source>
        <dbReference type="PIRSR" id="PIRSR000077-4"/>
    </source>
</evidence>
<feature type="site" description="Contributes to redox potential value" evidence="7">
    <location>
        <position position="25"/>
    </location>
</feature>
<dbReference type="SUPFAM" id="SSF52833">
    <property type="entry name" value="Thioredoxin-like"/>
    <property type="match status" value="1"/>
</dbReference>